<name>A0ABR0QLH7_GOSAR</name>
<accession>A0ABR0QLH7</accession>
<evidence type="ECO:0000313" key="2">
    <source>
        <dbReference type="Proteomes" id="UP001358586"/>
    </source>
</evidence>
<organism evidence="1 2">
    <name type="scientific">Gossypium arboreum</name>
    <name type="common">Tree cotton</name>
    <name type="synonym">Gossypium nanking</name>
    <dbReference type="NCBI Taxonomy" id="29729"/>
    <lineage>
        <taxon>Eukaryota</taxon>
        <taxon>Viridiplantae</taxon>
        <taxon>Streptophyta</taxon>
        <taxon>Embryophyta</taxon>
        <taxon>Tracheophyta</taxon>
        <taxon>Spermatophyta</taxon>
        <taxon>Magnoliopsida</taxon>
        <taxon>eudicotyledons</taxon>
        <taxon>Gunneridae</taxon>
        <taxon>Pentapetalae</taxon>
        <taxon>rosids</taxon>
        <taxon>malvids</taxon>
        <taxon>Malvales</taxon>
        <taxon>Malvaceae</taxon>
        <taxon>Malvoideae</taxon>
        <taxon>Gossypium</taxon>
    </lineage>
</organism>
<dbReference type="EMBL" id="JARKNE010000003">
    <property type="protein sequence ID" value="KAK5839737.1"/>
    <property type="molecule type" value="Genomic_DNA"/>
</dbReference>
<protein>
    <submittedName>
        <fullName evidence="1">Uncharacterized protein</fullName>
    </submittedName>
</protein>
<proteinExistence type="predicted"/>
<keyword evidence="2" id="KW-1185">Reference proteome</keyword>
<dbReference type="Proteomes" id="UP001358586">
    <property type="component" value="Chromosome 3"/>
</dbReference>
<reference evidence="1 2" key="1">
    <citation type="submission" date="2023-03" db="EMBL/GenBank/DDBJ databases">
        <title>WGS of Gossypium arboreum.</title>
        <authorList>
            <person name="Yu D."/>
        </authorList>
    </citation>
    <scope>NUCLEOTIDE SEQUENCE [LARGE SCALE GENOMIC DNA]</scope>
    <source>
        <tissue evidence="1">Leaf</tissue>
    </source>
</reference>
<gene>
    <name evidence="1" type="ORF">PVK06_008570</name>
</gene>
<sequence length="89" mass="10088">MLSSLENQVINLKESVGDMKDTLKVVLIRMEKLREDSKEFVLDTLRSTSEKLMVRDEDLKALVTAMKEEIAKLKGELTICKAALESQMS</sequence>
<comment type="caution">
    <text evidence="1">The sequence shown here is derived from an EMBL/GenBank/DDBJ whole genome shotgun (WGS) entry which is preliminary data.</text>
</comment>
<evidence type="ECO:0000313" key="1">
    <source>
        <dbReference type="EMBL" id="KAK5839737.1"/>
    </source>
</evidence>